<protein>
    <recommendedName>
        <fullName evidence="3">Protein VraC</fullName>
    </recommendedName>
</protein>
<name>A0A9Q6HM83_9STAP</name>
<dbReference type="Proteomes" id="UP000241960">
    <property type="component" value="Unassembled WGS sequence"/>
</dbReference>
<organism evidence="1 2">
    <name type="scientific">Staphylococcus succinus</name>
    <dbReference type="NCBI Taxonomy" id="61015"/>
    <lineage>
        <taxon>Bacteria</taxon>
        <taxon>Bacillati</taxon>
        <taxon>Bacillota</taxon>
        <taxon>Bacilli</taxon>
        <taxon>Bacillales</taxon>
        <taxon>Staphylococcaceae</taxon>
        <taxon>Staphylococcus</taxon>
    </lineage>
</organism>
<accession>A0A9Q6HM83</accession>
<evidence type="ECO:0008006" key="3">
    <source>
        <dbReference type="Google" id="ProtNLM"/>
    </source>
</evidence>
<dbReference type="AlphaFoldDB" id="A0A9Q6HM83"/>
<dbReference type="EMBL" id="PZFQ01000049">
    <property type="protein sequence ID" value="PTI74119.1"/>
    <property type="molecule type" value="Genomic_DNA"/>
</dbReference>
<reference evidence="1 2" key="1">
    <citation type="journal article" date="2016" name="Front. Microbiol.">
        <title>Comprehensive Phylogenetic Analysis of Bovine Non-aureus Staphylococci Species Based on Whole-Genome Sequencing.</title>
        <authorList>
            <person name="Naushad S."/>
            <person name="Barkema H.W."/>
            <person name="Luby C."/>
            <person name="Condas L.A."/>
            <person name="Nobrega D.B."/>
            <person name="Carson D.A."/>
            <person name="De Buck J."/>
        </authorList>
    </citation>
    <scope>NUCLEOTIDE SEQUENCE [LARGE SCALE GENOMIC DNA]</scope>
    <source>
        <strain evidence="1 2">SNUC 1231</strain>
    </source>
</reference>
<evidence type="ECO:0000313" key="2">
    <source>
        <dbReference type="Proteomes" id="UP000241960"/>
    </source>
</evidence>
<evidence type="ECO:0000313" key="1">
    <source>
        <dbReference type="EMBL" id="PTI74119.1"/>
    </source>
</evidence>
<sequence>MQSYLNDGHEVLEIMFDEIEVQTYNHLFKLQPSTMVPSLFCARLWSEFQLFQPFLRQNILLRETKIDQRATVHINEKYNAHMFFLGKQKVRQFMKYTFRLEINKNKENCISITQIFLEDISNDANYPL</sequence>
<proteinExistence type="predicted"/>
<dbReference type="RefSeq" id="WP_073504977.1">
    <property type="nucleotide sequence ID" value="NZ_CP018199.1"/>
</dbReference>
<comment type="caution">
    <text evidence="1">The sequence shown here is derived from an EMBL/GenBank/DDBJ whole genome shotgun (WGS) entry which is preliminary data.</text>
</comment>
<gene>
    <name evidence="1" type="ORF">BU058_11825</name>
</gene>